<evidence type="ECO:0000259" key="5">
    <source>
        <dbReference type="Pfam" id="PF00155"/>
    </source>
</evidence>
<dbReference type="Pfam" id="PF00155">
    <property type="entry name" value="Aminotran_1_2"/>
    <property type="match status" value="1"/>
</dbReference>
<keyword evidence="4" id="KW-0663">Pyridoxal phosphate</keyword>
<comment type="cofactor">
    <cofactor evidence="1">
        <name>pyridoxal 5'-phosphate</name>
        <dbReference type="ChEBI" id="CHEBI:597326"/>
    </cofactor>
</comment>
<reference evidence="6 7" key="1">
    <citation type="submission" date="2018-07" db="EMBL/GenBank/DDBJ databases">
        <title>Complete genome sequence of Psychrobacillus sp. PB01, isolated from iceberg, and comparative genome analysis of Psychrobacillus strains.</title>
        <authorList>
            <person name="Lee P.C."/>
        </authorList>
    </citation>
    <scope>NUCLEOTIDE SEQUENCE [LARGE SCALE GENOMIC DNA]</scope>
    <source>
        <strain evidence="6 7">PB01</strain>
    </source>
</reference>
<dbReference type="InterPro" id="IPR015421">
    <property type="entry name" value="PyrdxlP-dep_Trfase_major"/>
</dbReference>
<dbReference type="EMBL" id="CP031223">
    <property type="protein sequence ID" value="QFG00396.1"/>
    <property type="molecule type" value="Genomic_DNA"/>
</dbReference>
<dbReference type="SUPFAM" id="SSF53383">
    <property type="entry name" value="PLP-dependent transferases"/>
    <property type="match status" value="1"/>
</dbReference>
<dbReference type="InterPro" id="IPR015422">
    <property type="entry name" value="PyrdxlP-dep_Trfase_small"/>
</dbReference>
<dbReference type="RefSeq" id="WP_151701279.1">
    <property type="nucleotide sequence ID" value="NZ_CP031223.1"/>
</dbReference>
<keyword evidence="2 6" id="KW-0032">Aminotransferase</keyword>
<dbReference type="OrthoDB" id="9802328at2"/>
<dbReference type="PANTHER" id="PTHR42790">
    <property type="entry name" value="AMINOTRANSFERASE"/>
    <property type="match status" value="1"/>
</dbReference>
<dbReference type="GO" id="GO:0008483">
    <property type="term" value="F:transaminase activity"/>
    <property type="evidence" value="ECO:0007669"/>
    <property type="project" value="UniProtKB-KW"/>
</dbReference>
<evidence type="ECO:0000256" key="4">
    <source>
        <dbReference type="ARBA" id="ARBA00022898"/>
    </source>
</evidence>
<dbReference type="Gene3D" id="3.90.1150.10">
    <property type="entry name" value="Aspartate Aminotransferase, domain 1"/>
    <property type="match status" value="1"/>
</dbReference>
<dbReference type="GO" id="GO:0030170">
    <property type="term" value="F:pyridoxal phosphate binding"/>
    <property type="evidence" value="ECO:0007669"/>
    <property type="project" value="InterPro"/>
</dbReference>
<dbReference type="InterPro" id="IPR015424">
    <property type="entry name" value="PyrdxlP-dep_Trfase"/>
</dbReference>
<dbReference type="PANTHER" id="PTHR42790:SF19">
    <property type="entry name" value="KYNURENINE_ALPHA-AMINOADIPATE AMINOTRANSFERASE, MITOCHONDRIAL"/>
    <property type="match status" value="1"/>
</dbReference>
<dbReference type="Gene3D" id="3.40.640.10">
    <property type="entry name" value="Type I PLP-dependent aspartate aminotransferase-like (Major domain)"/>
    <property type="match status" value="1"/>
</dbReference>
<evidence type="ECO:0000256" key="1">
    <source>
        <dbReference type="ARBA" id="ARBA00001933"/>
    </source>
</evidence>
<proteinExistence type="predicted"/>
<sequence length="406" mass="46001">MLQEEKINNTQDFSEKFSHLQRSALQNTLIELRNPENLSFGLGLPNTKLFPSESFSKIGQELLNERKYFQYESPSLDLKKMIVKIMEKRGVECNENQILLTHGAQQGVSLLVNLLLSNQGTVVSEEIIFTEFLQTIKPYNTKLISVPSTDAEGIDVDALEDLLSNGLQPSLLYTISNGHNPLGINLSFEKKKKLALLAKKYSFPIIEDDPYGFLNYDGTDHSPLRSFENDWIFYVGSFSKILAPSLRTGWVVAPENIIDKLDILKDSSDLNTSTLSQHLISKYLKENDIFEHIDKINEEYSALRNTMVRAINSHFPSSIEFEIPSNGMFIWVRLPNEVNSLDLLKLTLSEVKVAFLPGEVFCATNPLIAKNCIRLNFTNFSHDQIETGIELLGSTIKKYIKDLKSL</sequence>
<evidence type="ECO:0000313" key="6">
    <source>
        <dbReference type="EMBL" id="QFG00396.1"/>
    </source>
</evidence>
<dbReference type="AlphaFoldDB" id="A0A5J6SR00"/>
<evidence type="ECO:0000256" key="3">
    <source>
        <dbReference type="ARBA" id="ARBA00022679"/>
    </source>
</evidence>
<organism evidence="6 7">
    <name type="scientific">Psychrobacillus glaciei</name>
    <dbReference type="NCBI Taxonomy" id="2283160"/>
    <lineage>
        <taxon>Bacteria</taxon>
        <taxon>Bacillati</taxon>
        <taxon>Bacillota</taxon>
        <taxon>Bacilli</taxon>
        <taxon>Bacillales</taxon>
        <taxon>Bacillaceae</taxon>
        <taxon>Psychrobacillus</taxon>
    </lineage>
</organism>
<dbReference type="GO" id="GO:1901605">
    <property type="term" value="P:alpha-amino acid metabolic process"/>
    <property type="evidence" value="ECO:0007669"/>
    <property type="project" value="TreeGrafter"/>
</dbReference>
<evidence type="ECO:0000313" key="7">
    <source>
        <dbReference type="Proteomes" id="UP000325517"/>
    </source>
</evidence>
<dbReference type="InterPro" id="IPR050859">
    <property type="entry name" value="Class-I_PLP-dep_aminotransf"/>
</dbReference>
<gene>
    <name evidence="6" type="ORF">PB01_17175</name>
</gene>
<protein>
    <submittedName>
        <fullName evidence="6">PLP-dependent aminotransferase family protein</fullName>
    </submittedName>
</protein>
<dbReference type="CDD" id="cd00609">
    <property type="entry name" value="AAT_like"/>
    <property type="match status" value="1"/>
</dbReference>
<keyword evidence="3 6" id="KW-0808">Transferase</keyword>
<name>A0A5J6SR00_9BACI</name>
<dbReference type="KEGG" id="psyo:PB01_17175"/>
<accession>A0A5J6SR00</accession>
<keyword evidence="7" id="KW-1185">Reference proteome</keyword>
<evidence type="ECO:0000256" key="2">
    <source>
        <dbReference type="ARBA" id="ARBA00022576"/>
    </source>
</evidence>
<dbReference type="InterPro" id="IPR004839">
    <property type="entry name" value="Aminotransferase_I/II_large"/>
</dbReference>
<feature type="domain" description="Aminotransferase class I/classII large" evidence="5">
    <location>
        <begin position="53"/>
        <end position="390"/>
    </location>
</feature>
<dbReference type="Proteomes" id="UP000325517">
    <property type="component" value="Chromosome"/>
</dbReference>